<reference evidence="4" key="1">
    <citation type="journal article" date="2019" name="Int. J. Syst. Evol. Microbiol.">
        <title>The Global Catalogue of Microorganisms (GCM) 10K type strain sequencing project: providing services to taxonomists for standard genome sequencing and annotation.</title>
        <authorList>
            <consortium name="The Broad Institute Genomics Platform"/>
            <consortium name="The Broad Institute Genome Sequencing Center for Infectious Disease"/>
            <person name="Wu L."/>
            <person name="Ma J."/>
        </authorList>
    </citation>
    <scope>NUCLEOTIDE SEQUENCE [LARGE SCALE GENOMIC DNA]</scope>
    <source>
        <strain evidence="4">JCM 6921</strain>
    </source>
</reference>
<evidence type="ECO:0000256" key="1">
    <source>
        <dbReference type="SAM" id="MobiDB-lite"/>
    </source>
</evidence>
<dbReference type="EMBL" id="BAAATJ010000005">
    <property type="protein sequence ID" value="GAA2393183.1"/>
    <property type="molecule type" value="Genomic_DNA"/>
</dbReference>
<feature type="compositionally biased region" description="Low complexity" evidence="1">
    <location>
        <begin position="83"/>
        <end position="94"/>
    </location>
</feature>
<name>A0ABP5V2Z2_9ACTN</name>
<gene>
    <name evidence="3" type="ORF">GCM10010420_17460</name>
</gene>
<feature type="signal peptide" evidence="2">
    <location>
        <begin position="1"/>
        <end position="27"/>
    </location>
</feature>
<dbReference type="PROSITE" id="PS51257">
    <property type="entry name" value="PROKAR_LIPOPROTEIN"/>
    <property type="match status" value="1"/>
</dbReference>
<keyword evidence="2" id="KW-0732">Signal</keyword>
<evidence type="ECO:0000313" key="3">
    <source>
        <dbReference type="EMBL" id="GAA2393183.1"/>
    </source>
</evidence>
<evidence type="ECO:0000313" key="4">
    <source>
        <dbReference type="Proteomes" id="UP001500058"/>
    </source>
</evidence>
<organism evidence="3 4">
    <name type="scientific">Streptomyces glaucosporus</name>
    <dbReference type="NCBI Taxonomy" id="284044"/>
    <lineage>
        <taxon>Bacteria</taxon>
        <taxon>Bacillati</taxon>
        <taxon>Actinomycetota</taxon>
        <taxon>Actinomycetes</taxon>
        <taxon>Kitasatosporales</taxon>
        <taxon>Streptomycetaceae</taxon>
        <taxon>Streptomyces</taxon>
    </lineage>
</organism>
<sequence>MRHVRHALLLAGAALTVVSGASGCVTAAGRPAAGADLPPDPSAAPARPEREDGPRLTPGPARETLARVPAATARPPAPDDTPTRYGPPSAGARGAPPPRPVPQRPRRTPREPGPSGTGRPGGALGGLPLPPGADVCGLGETYGGWDPRSEQARACREVYGG</sequence>
<keyword evidence="4" id="KW-1185">Reference proteome</keyword>
<feature type="region of interest" description="Disordered" evidence="1">
    <location>
        <begin position="29"/>
        <end position="147"/>
    </location>
</feature>
<dbReference type="RefSeq" id="WP_344630298.1">
    <property type="nucleotide sequence ID" value="NZ_BAAATJ010000005.1"/>
</dbReference>
<feature type="chain" id="PRO_5045667200" description="Lipoprotein" evidence="2">
    <location>
        <begin position="28"/>
        <end position="161"/>
    </location>
</feature>
<evidence type="ECO:0008006" key="5">
    <source>
        <dbReference type="Google" id="ProtNLM"/>
    </source>
</evidence>
<feature type="compositionally biased region" description="Gly residues" evidence="1">
    <location>
        <begin position="115"/>
        <end position="125"/>
    </location>
</feature>
<evidence type="ECO:0000256" key="2">
    <source>
        <dbReference type="SAM" id="SignalP"/>
    </source>
</evidence>
<comment type="caution">
    <text evidence="3">The sequence shown here is derived from an EMBL/GenBank/DDBJ whole genome shotgun (WGS) entry which is preliminary data.</text>
</comment>
<protein>
    <recommendedName>
        <fullName evidence="5">Lipoprotein</fullName>
    </recommendedName>
</protein>
<proteinExistence type="predicted"/>
<accession>A0ABP5V2Z2</accession>
<dbReference type="Proteomes" id="UP001500058">
    <property type="component" value="Unassembled WGS sequence"/>
</dbReference>